<reference evidence="5" key="1">
    <citation type="submission" date="2013-09" db="EMBL/GenBank/DDBJ databases">
        <title>The Genome Sequence of Anopheles culicifacies species A.</title>
        <authorList>
            <consortium name="The Broad Institute Genomics Platform"/>
            <person name="Neafsey D.E."/>
            <person name="Besansky N."/>
            <person name="Howell P."/>
            <person name="Walton C."/>
            <person name="Young S.K."/>
            <person name="Zeng Q."/>
            <person name="Gargeya S."/>
            <person name="Fitzgerald M."/>
            <person name="Haas B."/>
            <person name="Abouelleil A."/>
            <person name="Allen A.W."/>
            <person name="Alvarado L."/>
            <person name="Arachchi H.M."/>
            <person name="Berlin A.M."/>
            <person name="Chapman S.B."/>
            <person name="Gainer-Dewar J."/>
            <person name="Goldberg J."/>
            <person name="Griggs A."/>
            <person name="Gujja S."/>
            <person name="Hansen M."/>
            <person name="Howarth C."/>
            <person name="Imamovic A."/>
            <person name="Ireland A."/>
            <person name="Larimer J."/>
            <person name="McCowan C."/>
            <person name="Murphy C."/>
            <person name="Pearson M."/>
            <person name="Poon T.W."/>
            <person name="Priest M."/>
            <person name="Roberts A."/>
            <person name="Saif S."/>
            <person name="Shea T."/>
            <person name="Sisk P."/>
            <person name="Sykes S."/>
            <person name="Wortman J."/>
            <person name="Nusbaum C."/>
            <person name="Birren B."/>
        </authorList>
    </citation>
    <scope>NUCLEOTIDE SEQUENCE [LARGE SCALE GENOMIC DNA]</scope>
    <source>
        <strain evidence="5">A-37</strain>
    </source>
</reference>
<dbReference type="Pfam" id="PF13855">
    <property type="entry name" value="LRR_8"/>
    <property type="match status" value="1"/>
</dbReference>
<dbReference type="PANTHER" id="PTHR45712:SF22">
    <property type="entry name" value="INSULIN-LIKE GROWTH FACTOR-BINDING PROTEIN COMPLEX ACID LABILE SUBUNIT"/>
    <property type="match status" value="1"/>
</dbReference>
<dbReference type="EMBL" id="AXCM01003080">
    <property type="status" value="NOT_ANNOTATED_CDS"/>
    <property type="molecule type" value="Genomic_DNA"/>
</dbReference>
<dbReference type="Proteomes" id="UP000075883">
    <property type="component" value="Unassembled WGS sequence"/>
</dbReference>
<keyword evidence="5" id="KW-1185">Reference proteome</keyword>
<feature type="chain" id="PRO_5008128845" description="Leucine rich immune protein (Coil-less)" evidence="3">
    <location>
        <begin position="22"/>
        <end position="343"/>
    </location>
</feature>
<dbReference type="InterPro" id="IPR050333">
    <property type="entry name" value="SLRP"/>
</dbReference>
<dbReference type="SUPFAM" id="SSF52058">
    <property type="entry name" value="L domain-like"/>
    <property type="match status" value="1"/>
</dbReference>
<dbReference type="VEuPathDB" id="VectorBase:ACUA026700"/>
<dbReference type="InterPro" id="IPR003591">
    <property type="entry name" value="Leu-rich_rpt_typical-subtyp"/>
</dbReference>
<evidence type="ECO:0000313" key="4">
    <source>
        <dbReference type="EnsemblMetazoa" id="ACUA026700-PA"/>
    </source>
</evidence>
<evidence type="ECO:0000256" key="1">
    <source>
        <dbReference type="ARBA" id="ARBA00022614"/>
    </source>
</evidence>
<keyword evidence="2" id="KW-0677">Repeat</keyword>
<dbReference type="SMART" id="SM00369">
    <property type="entry name" value="LRR_TYP"/>
    <property type="match status" value="5"/>
</dbReference>
<dbReference type="Gene3D" id="3.80.10.10">
    <property type="entry name" value="Ribonuclease Inhibitor"/>
    <property type="match status" value="2"/>
</dbReference>
<dbReference type="InterPro" id="IPR001611">
    <property type="entry name" value="Leu-rich_rpt"/>
</dbReference>
<sequence>MKLLILSTLLFAHCTPMSVTCDNDYSCTVTQLAEHQVRHLVVHPFETVSNLKLRDTHLRVLVVSSLHPTLHQLSLERCQIDRLVVTADCTLSFLTLDKTIGSIQTLHGARLRHLFVSKSEIASLLPALVNLTALETIRLSKMHIPTFDFDLLRDMEKLFILELHYNHIEELKLSPNSTCCPNLTEIDLSFNRIATLDLALISSLKGLKRLRLSYNKIAQLNGTLELPHLLELNLASNRIKSIDLCAWNIGALMVLNVNNNQIDRMPNCIAKLQHLMNICIADNLLVEVDLALLAYPSLLHTDFSRNRITAVHNYHALSRDVCLMLEGNPIRNSTDACRGIEIN</sequence>
<dbReference type="PROSITE" id="PS51450">
    <property type="entry name" value="LRR"/>
    <property type="match status" value="1"/>
</dbReference>
<dbReference type="InterPro" id="IPR032675">
    <property type="entry name" value="LRR_dom_sf"/>
</dbReference>
<dbReference type="GO" id="GO:0005615">
    <property type="term" value="C:extracellular space"/>
    <property type="evidence" value="ECO:0007669"/>
    <property type="project" value="TreeGrafter"/>
</dbReference>
<proteinExistence type="predicted"/>
<name>A0A182MUQ8_9DIPT</name>
<dbReference type="STRING" id="139723.A0A182MUQ8"/>
<evidence type="ECO:0000313" key="5">
    <source>
        <dbReference type="Proteomes" id="UP000075883"/>
    </source>
</evidence>
<dbReference type="EnsemblMetazoa" id="ACUA026700-RA">
    <property type="protein sequence ID" value="ACUA026700-PA"/>
    <property type="gene ID" value="ACUA026700"/>
</dbReference>
<accession>A0A182MUQ8</accession>
<evidence type="ECO:0000256" key="3">
    <source>
        <dbReference type="SAM" id="SignalP"/>
    </source>
</evidence>
<reference evidence="4" key="2">
    <citation type="submission" date="2020-05" db="UniProtKB">
        <authorList>
            <consortium name="EnsemblMetazoa"/>
        </authorList>
    </citation>
    <scope>IDENTIFICATION</scope>
    <source>
        <strain evidence="4">A-37</strain>
    </source>
</reference>
<keyword evidence="3" id="KW-0732">Signal</keyword>
<feature type="signal peptide" evidence="3">
    <location>
        <begin position="1"/>
        <end position="21"/>
    </location>
</feature>
<dbReference type="PANTHER" id="PTHR45712">
    <property type="entry name" value="AGAP008170-PA"/>
    <property type="match status" value="1"/>
</dbReference>
<evidence type="ECO:0000256" key="2">
    <source>
        <dbReference type="ARBA" id="ARBA00022737"/>
    </source>
</evidence>
<keyword evidence="1" id="KW-0433">Leucine-rich repeat</keyword>
<organism evidence="4 5">
    <name type="scientific">Anopheles culicifacies</name>
    <dbReference type="NCBI Taxonomy" id="139723"/>
    <lineage>
        <taxon>Eukaryota</taxon>
        <taxon>Metazoa</taxon>
        <taxon>Ecdysozoa</taxon>
        <taxon>Arthropoda</taxon>
        <taxon>Hexapoda</taxon>
        <taxon>Insecta</taxon>
        <taxon>Pterygota</taxon>
        <taxon>Neoptera</taxon>
        <taxon>Endopterygota</taxon>
        <taxon>Diptera</taxon>
        <taxon>Nematocera</taxon>
        <taxon>Culicoidea</taxon>
        <taxon>Culicidae</taxon>
        <taxon>Anophelinae</taxon>
        <taxon>Anopheles</taxon>
        <taxon>culicifacies species complex</taxon>
    </lineage>
</organism>
<protein>
    <recommendedName>
        <fullName evidence="6">Leucine rich immune protein (Coil-less)</fullName>
    </recommendedName>
</protein>
<evidence type="ECO:0008006" key="6">
    <source>
        <dbReference type="Google" id="ProtNLM"/>
    </source>
</evidence>
<dbReference type="AlphaFoldDB" id="A0A182MUQ8"/>